<evidence type="ECO:0000313" key="1">
    <source>
        <dbReference type="EMBL" id="KIL78835.1"/>
    </source>
</evidence>
<gene>
    <name evidence="1" type="ORF">SD77_3636</name>
</gene>
<name>A0ABR5AVT4_BACBA</name>
<accession>A0ABR5AVT4</accession>
<comment type="caution">
    <text evidence="1">The sequence shown here is derived from an EMBL/GenBank/DDBJ whole genome shotgun (WGS) entry which is preliminary data.</text>
</comment>
<sequence>MGKTCKLLRMLAACSEIPLKHGNKDKRENKRDLKKIAVAGDFF</sequence>
<dbReference type="EMBL" id="JXLP01000005">
    <property type="protein sequence ID" value="KIL78835.1"/>
    <property type="molecule type" value="Genomic_DNA"/>
</dbReference>
<proteinExistence type="predicted"/>
<reference evidence="1 2" key="1">
    <citation type="submission" date="2015-01" db="EMBL/GenBank/DDBJ databases">
        <title>Genome Assembly of Bacillus badius MTCC 1458.</title>
        <authorList>
            <person name="Verma A."/>
            <person name="Khatri I."/>
            <person name="Mual P."/>
            <person name="Subramanian S."/>
            <person name="Krishnamurthi S."/>
        </authorList>
    </citation>
    <scope>NUCLEOTIDE SEQUENCE [LARGE SCALE GENOMIC DNA]</scope>
    <source>
        <strain evidence="1 2">MTCC 1458</strain>
    </source>
</reference>
<keyword evidence="2" id="KW-1185">Reference proteome</keyword>
<evidence type="ECO:0000313" key="2">
    <source>
        <dbReference type="Proteomes" id="UP000031982"/>
    </source>
</evidence>
<protein>
    <recommendedName>
        <fullName evidence="3">Ribose 5-phosphate isomerase B</fullName>
    </recommendedName>
</protein>
<organism evidence="1 2">
    <name type="scientific">Bacillus badius</name>
    <dbReference type="NCBI Taxonomy" id="1455"/>
    <lineage>
        <taxon>Bacteria</taxon>
        <taxon>Bacillati</taxon>
        <taxon>Bacillota</taxon>
        <taxon>Bacilli</taxon>
        <taxon>Bacillales</taxon>
        <taxon>Bacillaceae</taxon>
        <taxon>Pseudobacillus</taxon>
    </lineage>
</organism>
<evidence type="ECO:0008006" key="3">
    <source>
        <dbReference type="Google" id="ProtNLM"/>
    </source>
</evidence>
<dbReference type="Proteomes" id="UP000031982">
    <property type="component" value="Unassembled WGS sequence"/>
</dbReference>